<keyword evidence="6" id="KW-0963">Cytoplasm</keyword>
<dbReference type="Gene3D" id="3.40.50.10330">
    <property type="entry name" value="Probable inorganic polyphosphate/atp-NAD kinase, domain 1"/>
    <property type="match status" value="1"/>
</dbReference>
<protein>
    <recommendedName>
        <fullName evidence="6">NAD kinase</fullName>
        <ecNumber evidence="6">2.7.1.23</ecNumber>
    </recommendedName>
    <alternativeName>
        <fullName evidence="6">ATP-dependent NAD kinase</fullName>
    </alternativeName>
</protein>
<gene>
    <name evidence="6" type="primary">nadK</name>
    <name evidence="7" type="ORF">FSB76_20220</name>
</gene>
<keyword evidence="3 6" id="KW-0521">NADP</keyword>
<dbReference type="Pfam" id="PF01513">
    <property type="entry name" value="NAD_kinase"/>
    <property type="match status" value="1"/>
</dbReference>
<dbReference type="InterPro" id="IPR002504">
    <property type="entry name" value="NADK"/>
</dbReference>
<sequence>MNQKIAVYGRPFNEPTVIPYIQQVFDNLALHNVDIYVHYQLHEYLQDKINGVKYHVLQATDSLKGFIDIFITLGGDGTLLDMVTVIRDSGIPVIGINFGRLGFLASVNKSDINAAIHAVVNREFTLDCRELLSIDSKTNVFGNDNFALNDVTIHKRDDAAMIITHVFLNDEFLNSYWGDGLIISTSTGSTAYSLSCGGPIIFPQSNSIVVTPVSPHNLNVRPIILPDNSKLCFEVETRSSKYLVSCDSRMAVMDETMKFLVQKANFQLNLIRLNNESYLTTLRNKLLWGLDARNY</sequence>
<dbReference type="InterPro" id="IPR016064">
    <property type="entry name" value="NAD/diacylglycerol_kinase_sf"/>
</dbReference>
<keyword evidence="4 6" id="KW-0520">NAD</keyword>
<dbReference type="PANTHER" id="PTHR20275:SF6">
    <property type="entry name" value="NAD KINASE 2, CHLOROPLASTIC"/>
    <property type="match status" value="1"/>
</dbReference>
<evidence type="ECO:0000256" key="3">
    <source>
        <dbReference type="ARBA" id="ARBA00022857"/>
    </source>
</evidence>
<dbReference type="Pfam" id="PF20143">
    <property type="entry name" value="NAD_kinase_C"/>
    <property type="match status" value="1"/>
</dbReference>
<evidence type="ECO:0000256" key="1">
    <source>
        <dbReference type="ARBA" id="ARBA00022679"/>
    </source>
</evidence>
<evidence type="ECO:0000256" key="6">
    <source>
        <dbReference type="HAMAP-Rule" id="MF_00361"/>
    </source>
</evidence>
<feature type="binding site" evidence="6">
    <location>
        <begin position="76"/>
        <end position="77"/>
    </location>
    <ligand>
        <name>NAD(+)</name>
        <dbReference type="ChEBI" id="CHEBI:57540"/>
    </ligand>
</feature>
<dbReference type="EMBL" id="CP042437">
    <property type="protein sequence ID" value="QEC78148.1"/>
    <property type="molecule type" value="Genomic_DNA"/>
</dbReference>
<dbReference type="GO" id="GO:0046872">
    <property type="term" value="F:metal ion binding"/>
    <property type="evidence" value="ECO:0007669"/>
    <property type="project" value="UniProtKB-UniRule"/>
</dbReference>
<feature type="binding site" evidence="6">
    <location>
        <begin position="190"/>
        <end position="195"/>
    </location>
    <ligand>
        <name>NAD(+)</name>
        <dbReference type="ChEBI" id="CHEBI:57540"/>
    </ligand>
</feature>
<dbReference type="OrthoDB" id="9774737at2"/>
<dbReference type="GO" id="GO:0006741">
    <property type="term" value="P:NADP+ biosynthetic process"/>
    <property type="evidence" value="ECO:0007669"/>
    <property type="project" value="UniProtKB-UniRule"/>
</dbReference>
<evidence type="ECO:0000256" key="5">
    <source>
        <dbReference type="ARBA" id="ARBA00047925"/>
    </source>
</evidence>
<name>A0A5B8W798_9SPHI</name>
<dbReference type="KEGG" id="mgk:FSB76_20220"/>
<dbReference type="InterPro" id="IPR017437">
    <property type="entry name" value="ATP-NAD_kinase_PpnK-typ_C"/>
</dbReference>
<feature type="active site" description="Proton acceptor" evidence="6">
    <location>
        <position position="76"/>
    </location>
</feature>
<evidence type="ECO:0000313" key="8">
    <source>
        <dbReference type="Proteomes" id="UP000321362"/>
    </source>
</evidence>
<organism evidence="7 8">
    <name type="scientific">Mucilaginibacter ginsenosidivorax</name>
    <dbReference type="NCBI Taxonomy" id="862126"/>
    <lineage>
        <taxon>Bacteria</taxon>
        <taxon>Pseudomonadati</taxon>
        <taxon>Bacteroidota</taxon>
        <taxon>Sphingobacteriia</taxon>
        <taxon>Sphingobacteriales</taxon>
        <taxon>Sphingobacteriaceae</taxon>
        <taxon>Mucilaginibacter</taxon>
    </lineage>
</organism>
<dbReference type="HAMAP" id="MF_00361">
    <property type="entry name" value="NAD_kinase"/>
    <property type="match status" value="1"/>
</dbReference>
<dbReference type="GO" id="GO:0005737">
    <property type="term" value="C:cytoplasm"/>
    <property type="evidence" value="ECO:0007669"/>
    <property type="project" value="UniProtKB-SubCell"/>
</dbReference>
<accession>A0A5B8W798</accession>
<dbReference type="PANTHER" id="PTHR20275">
    <property type="entry name" value="NAD KINASE"/>
    <property type="match status" value="1"/>
</dbReference>
<keyword evidence="6" id="KW-0067">ATP-binding</keyword>
<comment type="subcellular location">
    <subcellularLocation>
        <location evidence="6">Cytoplasm</location>
    </subcellularLocation>
</comment>
<dbReference type="GO" id="GO:0005524">
    <property type="term" value="F:ATP binding"/>
    <property type="evidence" value="ECO:0007669"/>
    <property type="project" value="UniProtKB-KW"/>
</dbReference>
<dbReference type="EC" id="2.7.1.23" evidence="6"/>
<comment type="function">
    <text evidence="6">Involved in the regulation of the intracellular balance of NAD and NADP, and is a key enzyme in the biosynthesis of NADP. Catalyzes specifically the phosphorylation on 2'-hydroxyl of the adenosine moiety of NAD to yield NADP.</text>
</comment>
<dbReference type="NCBIfam" id="NF002521">
    <property type="entry name" value="PRK01911.1"/>
    <property type="match status" value="1"/>
</dbReference>
<comment type="caution">
    <text evidence="6">Lacks conserved residue(s) required for the propagation of feature annotation.</text>
</comment>
<feature type="binding site" evidence="6">
    <location>
        <position position="179"/>
    </location>
    <ligand>
        <name>NAD(+)</name>
        <dbReference type="ChEBI" id="CHEBI:57540"/>
    </ligand>
</feature>
<evidence type="ECO:0000256" key="4">
    <source>
        <dbReference type="ARBA" id="ARBA00023027"/>
    </source>
</evidence>
<dbReference type="GO" id="GO:0051287">
    <property type="term" value="F:NAD binding"/>
    <property type="evidence" value="ECO:0007669"/>
    <property type="project" value="UniProtKB-ARBA"/>
</dbReference>
<reference evidence="7 8" key="1">
    <citation type="journal article" date="2013" name="J. Microbiol.">
        <title>Mucilaginibacter ginsenosidivorax sp. nov., with ginsenoside converting activity isolated from sediment.</title>
        <authorList>
            <person name="Kim J.K."/>
            <person name="Choi T.E."/>
            <person name="Liu Q.M."/>
            <person name="Park H.Y."/>
            <person name="Yi T.H."/>
            <person name="Yoon M.H."/>
            <person name="Kim S.C."/>
            <person name="Im W.T."/>
        </authorList>
    </citation>
    <scope>NUCLEOTIDE SEQUENCE [LARGE SCALE GENOMIC DNA]</scope>
    <source>
        <strain evidence="7 8">KHI28</strain>
    </source>
</reference>
<dbReference type="Gene3D" id="2.60.200.30">
    <property type="entry name" value="Probable inorganic polyphosphate/atp-NAD kinase, domain 2"/>
    <property type="match status" value="1"/>
</dbReference>
<dbReference type="InterPro" id="IPR017438">
    <property type="entry name" value="ATP-NAD_kinase_N"/>
</dbReference>
<evidence type="ECO:0000256" key="2">
    <source>
        <dbReference type="ARBA" id="ARBA00022777"/>
    </source>
</evidence>
<dbReference type="RefSeq" id="WP_147056512.1">
    <property type="nucleotide sequence ID" value="NZ_CP042437.1"/>
</dbReference>
<comment type="cofactor">
    <cofactor evidence="6">
        <name>a divalent metal cation</name>
        <dbReference type="ChEBI" id="CHEBI:60240"/>
    </cofactor>
</comment>
<dbReference type="AlphaFoldDB" id="A0A5B8W798"/>
<keyword evidence="8" id="KW-1185">Reference proteome</keyword>
<comment type="similarity">
    <text evidence="6">Belongs to the NAD kinase family.</text>
</comment>
<dbReference type="Proteomes" id="UP000321362">
    <property type="component" value="Chromosome"/>
</dbReference>
<dbReference type="GO" id="GO:0019674">
    <property type="term" value="P:NAD+ metabolic process"/>
    <property type="evidence" value="ECO:0007669"/>
    <property type="project" value="InterPro"/>
</dbReference>
<dbReference type="SUPFAM" id="SSF111331">
    <property type="entry name" value="NAD kinase/diacylglycerol kinase-like"/>
    <property type="match status" value="1"/>
</dbReference>
<evidence type="ECO:0000313" key="7">
    <source>
        <dbReference type="EMBL" id="QEC78148.1"/>
    </source>
</evidence>
<feature type="binding site" evidence="6">
    <location>
        <begin position="149"/>
        <end position="150"/>
    </location>
    <ligand>
        <name>NAD(+)</name>
        <dbReference type="ChEBI" id="CHEBI:57540"/>
    </ligand>
</feature>
<keyword evidence="2 6" id="KW-0418">Kinase</keyword>
<dbReference type="GO" id="GO:0003951">
    <property type="term" value="F:NAD+ kinase activity"/>
    <property type="evidence" value="ECO:0007669"/>
    <property type="project" value="UniProtKB-UniRule"/>
</dbReference>
<keyword evidence="6" id="KW-0547">Nucleotide-binding</keyword>
<proteinExistence type="inferred from homology"/>
<keyword evidence="1 6" id="KW-0808">Transferase</keyword>
<comment type="catalytic activity">
    <reaction evidence="5 6">
        <text>NAD(+) + ATP = ADP + NADP(+) + H(+)</text>
        <dbReference type="Rhea" id="RHEA:18629"/>
        <dbReference type="ChEBI" id="CHEBI:15378"/>
        <dbReference type="ChEBI" id="CHEBI:30616"/>
        <dbReference type="ChEBI" id="CHEBI:57540"/>
        <dbReference type="ChEBI" id="CHEBI:58349"/>
        <dbReference type="ChEBI" id="CHEBI:456216"/>
        <dbReference type="EC" id="2.7.1.23"/>
    </reaction>
</comment>